<protein>
    <recommendedName>
        <fullName evidence="2">DUF4097 domain-containing protein</fullName>
    </recommendedName>
</protein>
<sequence>MYRVRLAGMPTWTVDAPQRLSFDEPISRLDVYLISGRLNVVGTDGPARVEIANAGDKPIIVEERDGRLSVRHERIPKWPSFLRWLIQFGRRYRVDVSVAVPVDARADLHLIDGSVIASGLRRETIVDVTSGRITLMGLAGRTVAKLVAGPVEALGVADDLTMETVSGELILADSPAERVHARTVSGSITCDLDNPRRSEIRLGTTSGSVTVRVREDSDLTVHLHTTSGRITSAFPGLRSGDGPPWTKDAAGVLGAGDGKLWASTTSGSIALLSRPAPDPEDAEPEDAAI</sequence>
<dbReference type="InterPro" id="IPR025164">
    <property type="entry name" value="Toastrack_DUF4097"/>
</dbReference>
<organism evidence="3 4">
    <name type="scientific">Phytohabitans flavus</name>
    <dbReference type="NCBI Taxonomy" id="1076124"/>
    <lineage>
        <taxon>Bacteria</taxon>
        <taxon>Bacillati</taxon>
        <taxon>Actinomycetota</taxon>
        <taxon>Actinomycetes</taxon>
        <taxon>Micromonosporales</taxon>
        <taxon>Micromonosporaceae</taxon>
    </lineage>
</organism>
<reference evidence="3 4" key="2">
    <citation type="submission" date="2020-03" db="EMBL/GenBank/DDBJ databases">
        <authorList>
            <person name="Ichikawa N."/>
            <person name="Kimura A."/>
            <person name="Kitahashi Y."/>
            <person name="Uohara A."/>
        </authorList>
    </citation>
    <scope>NUCLEOTIDE SEQUENCE [LARGE SCALE GENOMIC DNA]</scope>
    <source>
        <strain evidence="3 4">NBRC 107702</strain>
    </source>
</reference>
<dbReference type="Pfam" id="PF13349">
    <property type="entry name" value="DUF4097"/>
    <property type="match status" value="1"/>
</dbReference>
<dbReference type="RefSeq" id="WP_377310318.1">
    <property type="nucleotide sequence ID" value="NZ_JBHTHL010000001.1"/>
</dbReference>
<feature type="domain" description="DUF4097" evidence="2">
    <location>
        <begin position="61"/>
        <end position="269"/>
    </location>
</feature>
<evidence type="ECO:0000313" key="3">
    <source>
        <dbReference type="EMBL" id="BCB81736.1"/>
    </source>
</evidence>
<gene>
    <name evidence="3" type="ORF">Pflav_081460</name>
</gene>
<evidence type="ECO:0000259" key="2">
    <source>
        <dbReference type="Pfam" id="PF13349"/>
    </source>
</evidence>
<evidence type="ECO:0000313" key="4">
    <source>
        <dbReference type="Proteomes" id="UP000502508"/>
    </source>
</evidence>
<accession>A0A6F8Y6J5</accession>
<name>A0A6F8Y6J5_9ACTN</name>
<dbReference type="EMBL" id="AP022870">
    <property type="protein sequence ID" value="BCB81736.1"/>
    <property type="molecule type" value="Genomic_DNA"/>
</dbReference>
<dbReference type="AlphaFoldDB" id="A0A6F8Y6J5"/>
<evidence type="ECO:0000256" key="1">
    <source>
        <dbReference type="SAM" id="MobiDB-lite"/>
    </source>
</evidence>
<feature type="compositionally biased region" description="Acidic residues" evidence="1">
    <location>
        <begin position="278"/>
        <end position="289"/>
    </location>
</feature>
<dbReference type="Proteomes" id="UP000502508">
    <property type="component" value="Chromosome"/>
</dbReference>
<feature type="region of interest" description="Disordered" evidence="1">
    <location>
        <begin position="270"/>
        <end position="289"/>
    </location>
</feature>
<proteinExistence type="predicted"/>
<dbReference type="KEGG" id="pfla:Pflav_081460"/>
<keyword evidence="4" id="KW-1185">Reference proteome</keyword>
<reference evidence="3 4" key="1">
    <citation type="submission" date="2020-03" db="EMBL/GenBank/DDBJ databases">
        <title>Whole genome shotgun sequence of Phytohabitans flavus NBRC 107702.</title>
        <authorList>
            <person name="Komaki H."/>
            <person name="Tamura T."/>
        </authorList>
    </citation>
    <scope>NUCLEOTIDE SEQUENCE [LARGE SCALE GENOMIC DNA]</scope>
    <source>
        <strain evidence="3 4">NBRC 107702</strain>
    </source>
</reference>